<proteinExistence type="predicted"/>
<feature type="region of interest" description="Disordered" evidence="1">
    <location>
        <begin position="1"/>
        <end position="41"/>
    </location>
</feature>
<dbReference type="Proteomes" id="UP000187465">
    <property type="component" value="Unassembled WGS sequence"/>
</dbReference>
<sequence length="41" mass="4673">MDDTQAFVDKVHDTQKKAEKNKQNHGKGTPSQKLPNKQHSK</sequence>
<evidence type="ECO:0000313" key="8">
    <source>
        <dbReference type="Proteomes" id="UP000187465"/>
    </source>
</evidence>
<dbReference type="OrthoDB" id="2631586at2"/>
<evidence type="ECO:0000313" key="4">
    <source>
        <dbReference type="EMBL" id="OMD32016.1"/>
    </source>
</evidence>
<evidence type="ECO:0000313" key="2">
    <source>
        <dbReference type="EMBL" id="AWV31862.1"/>
    </source>
</evidence>
<evidence type="ECO:0000313" key="7">
    <source>
        <dbReference type="Proteomes" id="UP000187323"/>
    </source>
</evidence>
<dbReference type="EMBL" id="MPVP01000249">
    <property type="protein sequence ID" value="OMD19008.1"/>
    <property type="molecule type" value="Genomic_DNA"/>
</dbReference>
<accession>A0A1R0WQP3</accession>
<evidence type="ECO:0000313" key="6">
    <source>
        <dbReference type="Proteomes" id="UP000187158"/>
    </source>
</evidence>
<dbReference type="EMBL" id="MKQP01000019">
    <property type="protein sequence ID" value="OMD32016.1"/>
    <property type="molecule type" value="Genomic_DNA"/>
</dbReference>
<dbReference type="EMBL" id="MPTO01000036">
    <property type="protein sequence ID" value="OME11901.1"/>
    <property type="molecule type" value="Genomic_DNA"/>
</dbReference>
<dbReference type="InterPro" id="IPR025097">
    <property type="entry name" value="DUF4023"/>
</dbReference>
<reference evidence="2 9" key="2">
    <citation type="submission" date="2017-06" db="EMBL/GenBank/DDBJ databases">
        <title>Complete genome sequence of Paenibacillus odorifer CBA7130.</title>
        <authorList>
            <person name="Nam Y.-D."/>
            <person name="Kang J."/>
            <person name="Chung W.-H."/>
        </authorList>
    </citation>
    <scope>NUCLEOTIDE SEQUENCE [LARGE SCALE GENOMIC DNA]</scope>
    <source>
        <strain evidence="2 9">CBA7130</strain>
    </source>
</reference>
<reference evidence="7 8" key="1">
    <citation type="submission" date="2016-10" db="EMBL/GenBank/DDBJ databases">
        <title>Paenibacillus species isolates.</title>
        <authorList>
            <person name="Beno S.M."/>
        </authorList>
    </citation>
    <scope>NUCLEOTIDE SEQUENCE [LARGE SCALE GENOMIC DNA]</scope>
    <source>
        <strain evidence="3 6">FSL H7-0433</strain>
        <strain evidence="4 8">FSL H7-0604</strain>
        <strain evidence="5 7">FSL H7-0918</strain>
    </source>
</reference>
<evidence type="ECO:0000256" key="1">
    <source>
        <dbReference type="SAM" id="MobiDB-lite"/>
    </source>
</evidence>
<feature type="compositionally biased region" description="Basic and acidic residues" evidence="1">
    <location>
        <begin position="9"/>
        <end position="22"/>
    </location>
</feature>
<gene>
    <name evidence="4" type="ORF">BJP51_17395</name>
    <name evidence="5" type="ORF">BSK47_28105</name>
    <name evidence="3" type="ORF">BSO21_25925</name>
    <name evidence="2" type="ORF">CD191_04030</name>
</gene>
<evidence type="ECO:0000313" key="5">
    <source>
        <dbReference type="EMBL" id="OME11901.1"/>
    </source>
</evidence>
<dbReference type="Proteomes" id="UP000249163">
    <property type="component" value="Chromosome"/>
</dbReference>
<dbReference type="RefSeq" id="WP_051491363.1">
    <property type="nucleotide sequence ID" value="NZ_CP009428.1"/>
</dbReference>
<dbReference type="Proteomes" id="UP000187158">
    <property type="component" value="Unassembled WGS sequence"/>
</dbReference>
<name>A0A1R0WQP3_9BACL</name>
<organism evidence="4 8">
    <name type="scientific">Paenibacillus odorifer</name>
    <dbReference type="NCBI Taxonomy" id="189426"/>
    <lineage>
        <taxon>Bacteria</taxon>
        <taxon>Bacillati</taxon>
        <taxon>Bacillota</taxon>
        <taxon>Bacilli</taxon>
        <taxon>Bacillales</taxon>
        <taxon>Paenibacillaceae</taxon>
        <taxon>Paenibacillus</taxon>
    </lineage>
</organism>
<dbReference type="Pfam" id="PF13215">
    <property type="entry name" value="DUF4023"/>
    <property type="match status" value="1"/>
</dbReference>
<dbReference type="Proteomes" id="UP000187323">
    <property type="component" value="Unassembled WGS sequence"/>
</dbReference>
<dbReference type="EMBL" id="CP021965">
    <property type="protein sequence ID" value="AWV31862.1"/>
    <property type="molecule type" value="Genomic_DNA"/>
</dbReference>
<protein>
    <submittedName>
        <fullName evidence="2">DUF4023 domain-containing protein</fullName>
    </submittedName>
    <submittedName>
        <fullName evidence="4">HemX protein</fullName>
    </submittedName>
</protein>
<evidence type="ECO:0000313" key="3">
    <source>
        <dbReference type="EMBL" id="OMD19008.1"/>
    </source>
</evidence>
<dbReference type="GeneID" id="31574470"/>
<keyword evidence="6" id="KW-1185">Reference proteome</keyword>
<evidence type="ECO:0000313" key="9">
    <source>
        <dbReference type="Proteomes" id="UP000249163"/>
    </source>
</evidence>
<dbReference type="AlphaFoldDB" id="A0A1R0WQP3"/>